<dbReference type="EMBL" id="BGPR01000491">
    <property type="protein sequence ID" value="GBM23035.1"/>
    <property type="molecule type" value="Genomic_DNA"/>
</dbReference>
<comment type="caution">
    <text evidence="2">The sequence shown here is derived from an EMBL/GenBank/DDBJ whole genome shotgun (WGS) entry which is preliminary data.</text>
</comment>
<organism evidence="2 3">
    <name type="scientific">Araneus ventricosus</name>
    <name type="common">Orbweaver spider</name>
    <name type="synonym">Epeira ventricosa</name>
    <dbReference type="NCBI Taxonomy" id="182803"/>
    <lineage>
        <taxon>Eukaryota</taxon>
        <taxon>Metazoa</taxon>
        <taxon>Ecdysozoa</taxon>
        <taxon>Arthropoda</taxon>
        <taxon>Chelicerata</taxon>
        <taxon>Arachnida</taxon>
        <taxon>Araneae</taxon>
        <taxon>Araneomorphae</taxon>
        <taxon>Entelegynae</taxon>
        <taxon>Araneoidea</taxon>
        <taxon>Araneidae</taxon>
        <taxon>Araneus</taxon>
    </lineage>
</organism>
<evidence type="ECO:0000313" key="2">
    <source>
        <dbReference type="EMBL" id="GBM23035.1"/>
    </source>
</evidence>
<dbReference type="EMBL" id="BGPR01000394">
    <property type="protein sequence ID" value="GBM17786.1"/>
    <property type="molecule type" value="Genomic_DNA"/>
</dbReference>
<evidence type="ECO:0000313" key="1">
    <source>
        <dbReference type="EMBL" id="GBM17786.1"/>
    </source>
</evidence>
<proteinExistence type="predicted"/>
<gene>
    <name evidence="2" type="ORF">AVEN_67017_1</name>
    <name evidence="1" type="ORF">AVEN_99663_1</name>
</gene>
<accession>A0A4Y2E5E9</accession>
<protein>
    <submittedName>
        <fullName evidence="2">Uncharacterized protein</fullName>
    </submittedName>
</protein>
<evidence type="ECO:0000313" key="3">
    <source>
        <dbReference type="Proteomes" id="UP000499080"/>
    </source>
</evidence>
<sequence length="112" mass="13043">MRCSAGMDYHILNVNEVKIVFLEVSGRAFDKELRTLRVHRTDILMPIISGCKITYKAASFRRWDGPGILELKGQSERLTEPEPSFRDLNRIKHQNISLNRVSWSKSIKLRMK</sequence>
<reference evidence="2 3" key="1">
    <citation type="journal article" date="2019" name="Sci. Rep.">
        <title>Orb-weaving spider Araneus ventricosus genome elucidates the spidroin gene catalogue.</title>
        <authorList>
            <person name="Kono N."/>
            <person name="Nakamura H."/>
            <person name="Ohtoshi R."/>
            <person name="Moran D.A.P."/>
            <person name="Shinohara A."/>
            <person name="Yoshida Y."/>
            <person name="Fujiwara M."/>
            <person name="Mori M."/>
            <person name="Tomita M."/>
            <person name="Arakawa K."/>
        </authorList>
    </citation>
    <scope>NUCLEOTIDE SEQUENCE [LARGE SCALE GENOMIC DNA]</scope>
</reference>
<dbReference type="AlphaFoldDB" id="A0A4Y2E5E9"/>
<keyword evidence="3" id="KW-1185">Reference proteome</keyword>
<dbReference type="Proteomes" id="UP000499080">
    <property type="component" value="Unassembled WGS sequence"/>
</dbReference>
<name>A0A4Y2E5E9_ARAVE</name>